<dbReference type="EMBL" id="CADCUS010000093">
    <property type="protein sequence ID" value="CAA9386679.1"/>
    <property type="molecule type" value="Genomic_DNA"/>
</dbReference>
<accession>A0A6J4NGK0</accession>
<reference evidence="2" key="1">
    <citation type="submission" date="2020-02" db="EMBL/GenBank/DDBJ databases">
        <authorList>
            <person name="Meier V. D."/>
        </authorList>
    </citation>
    <scope>NUCLEOTIDE SEQUENCE</scope>
    <source>
        <strain evidence="2">AVDCRST_MAG66</strain>
    </source>
</reference>
<feature type="compositionally biased region" description="Pro residues" evidence="1">
    <location>
        <begin position="1"/>
        <end position="11"/>
    </location>
</feature>
<gene>
    <name evidence="2" type="ORF">AVDCRST_MAG66-662</name>
</gene>
<evidence type="ECO:0000256" key="1">
    <source>
        <dbReference type="SAM" id="MobiDB-lite"/>
    </source>
</evidence>
<proteinExistence type="predicted"/>
<protein>
    <submittedName>
        <fullName evidence="2">Uncharacterized protein</fullName>
    </submittedName>
</protein>
<sequence length="48" mass="4990">MARTPHPPPSTAPTYGPAISETCPSGEDVVVKSVLEIARRACVTPPSD</sequence>
<organism evidence="2">
    <name type="scientific">uncultured Pseudonocardia sp</name>
    <dbReference type="NCBI Taxonomy" id="211455"/>
    <lineage>
        <taxon>Bacteria</taxon>
        <taxon>Bacillati</taxon>
        <taxon>Actinomycetota</taxon>
        <taxon>Actinomycetes</taxon>
        <taxon>Pseudonocardiales</taxon>
        <taxon>Pseudonocardiaceae</taxon>
        <taxon>Pseudonocardia</taxon>
        <taxon>environmental samples</taxon>
    </lineage>
</organism>
<name>A0A6J4NGK0_9PSEU</name>
<evidence type="ECO:0000313" key="2">
    <source>
        <dbReference type="EMBL" id="CAA9386679.1"/>
    </source>
</evidence>
<dbReference type="AlphaFoldDB" id="A0A6J4NGK0"/>
<feature type="region of interest" description="Disordered" evidence="1">
    <location>
        <begin position="1"/>
        <end position="21"/>
    </location>
</feature>